<reference evidence="2 3" key="1">
    <citation type="submission" date="2021-06" db="EMBL/GenBank/DDBJ databases">
        <title>Bacillus sp. RD4P76, an endophyte from a halophyte.</title>
        <authorList>
            <person name="Sun J.-Q."/>
        </authorList>
    </citation>
    <scope>NUCLEOTIDE SEQUENCE [LARGE SCALE GENOMIC DNA]</scope>
    <source>
        <strain evidence="2 3">CGMCC 1.15917</strain>
    </source>
</reference>
<dbReference type="NCBIfam" id="NF040982">
    <property type="entry name" value="ComGD"/>
    <property type="match status" value="1"/>
</dbReference>
<protein>
    <recommendedName>
        <fullName evidence="4">Competence protein ComGD</fullName>
    </recommendedName>
</protein>
<evidence type="ECO:0000256" key="1">
    <source>
        <dbReference type="SAM" id="Phobius"/>
    </source>
</evidence>
<keyword evidence="3" id="KW-1185">Reference proteome</keyword>
<dbReference type="PIRSF" id="PIRSF021292">
    <property type="entry name" value="Competence_ComGD"/>
    <property type="match status" value="1"/>
</dbReference>
<gene>
    <name evidence="2" type="ORF">KS419_10825</name>
</gene>
<dbReference type="InterPro" id="IPR016785">
    <property type="entry name" value="ComGD"/>
</dbReference>
<comment type="caution">
    <text evidence="2">The sequence shown here is derived from an EMBL/GenBank/DDBJ whole genome shotgun (WGS) entry which is preliminary data.</text>
</comment>
<evidence type="ECO:0008006" key="4">
    <source>
        <dbReference type="Google" id="ProtNLM"/>
    </source>
</evidence>
<keyword evidence="1" id="KW-1133">Transmembrane helix</keyword>
<feature type="transmembrane region" description="Helical" evidence="1">
    <location>
        <begin position="12"/>
        <end position="32"/>
    </location>
</feature>
<keyword evidence="1" id="KW-0812">Transmembrane</keyword>
<proteinExistence type="predicted"/>
<sequence length="150" mass="17410">MNHKGRRINEEWGYTLTETCMVLFLITTILLISSPQFNGVAQTNDLDYFFEQLEKDLYEAQMTAISKGMLVSVAFFPTTNEYIVRHGTTVFVRRSLPKGLRVTKGSLDMDNIRYLTSGNLHSTGTIHFYYSGKKYTLVFQFVRGRFYFDK</sequence>
<evidence type="ECO:0000313" key="2">
    <source>
        <dbReference type="EMBL" id="MBU9712236.1"/>
    </source>
</evidence>
<keyword evidence="1" id="KW-0472">Membrane</keyword>
<dbReference type="Proteomes" id="UP000784880">
    <property type="component" value="Unassembled WGS sequence"/>
</dbReference>
<name>A0ABS6JF16_9BACI</name>
<organism evidence="2 3">
    <name type="scientific">Evansella tamaricis</name>
    <dbReference type="NCBI Taxonomy" id="2069301"/>
    <lineage>
        <taxon>Bacteria</taxon>
        <taxon>Bacillati</taxon>
        <taxon>Bacillota</taxon>
        <taxon>Bacilli</taxon>
        <taxon>Bacillales</taxon>
        <taxon>Bacillaceae</taxon>
        <taxon>Evansella</taxon>
    </lineage>
</organism>
<accession>A0ABS6JF16</accession>
<dbReference type="EMBL" id="JAHQCS010000095">
    <property type="protein sequence ID" value="MBU9712236.1"/>
    <property type="molecule type" value="Genomic_DNA"/>
</dbReference>
<dbReference type="RefSeq" id="WP_217066422.1">
    <property type="nucleotide sequence ID" value="NZ_JAHQCS010000095.1"/>
</dbReference>
<evidence type="ECO:0000313" key="3">
    <source>
        <dbReference type="Proteomes" id="UP000784880"/>
    </source>
</evidence>